<dbReference type="InterPro" id="IPR039421">
    <property type="entry name" value="Type_1_exporter"/>
</dbReference>
<dbReference type="InterPro" id="IPR003593">
    <property type="entry name" value="AAA+_ATPase"/>
</dbReference>
<feature type="transmembrane region" description="Helical" evidence="5">
    <location>
        <begin position="177"/>
        <end position="196"/>
    </location>
</feature>
<dbReference type="InterPro" id="IPR011527">
    <property type="entry name" value="ABC1_TM_dom"/>
</dbReference>
<dbReference type="Pfam" id="PF00664">
    <property type="entry name" value="ABC_membrane"/>
    <property type="match status" value="1"/>
</dbReference>
<evidence type="ECO:0000259" key="7">
    <source>
        <dbReference type="PROSITE" id="PS50929"/>
    </source>
</evidence>
<name>A0ABS6E6N4_9FIRM</name>
<dbReference type="Proteomes" id="UP000749471">
    <property type="component" value="Unassembled WGS sequence"/>
</dbReference>
<evidence type="ECO:0000256" key="5">
    <source>
        <dbReference type="SAM" id="Phobius"/>
    </source>
</evidence>
<keyword evidence="9" id="KW-1185">Reference proteome</keyword>
<dbReference type="PANTHER" id="PTHR43394">
    <property type="entry name" value="ATP-DEPENDENT PERMEASE MDL1, MITOCHONDRIAL"/>
    <property type="match status" value="1"/>
</dbReference>
<gene>
    <name evidence="8" type="ORF">KQI42_11180</name>
</gene>
<dbReference type="PROSITE" id="PS50929">
    <property type="entry name" value="ABC_TM1F"/>
    <property type="match status" value="1"/>
</dbReference>
<accession>A0ABS6E6N4</accession>
<feature type="transmembrane region" description="Helical" evidence="5">
    <location>
        <begin position="16"/>
        <end position="39"/>
    </location>
</feature>
<dbReference type="Pfam" id="PF00005">
    <property type="entry name" value="ABC_tran"/>
    <property type="match status" value="1"/>
</dbReference>
<dbReference type="InterPro" id="IPR017871">
    <property type="entry name" value="ABC_transporter-like_CS"/>
</dbReference>
<sequence>MKEFKKLLKFMEGYKIIYLFGMISIIISQIITTVTPLLIRTTIDSIIGEEPITSSIIQSGVNLLGGKEYLKNNLWIIGLTLILVALLRGIFLYLKNTLSSKSAENTTKNIRDNLYDHIQRLPYEYHVKSETGELIQKCTSDVETIKRFLAIQLVEVAGSISMLIFISYVMFNLNVKMALISMVILPITFTFSVVFFNRVKKDFEASDEAEARLSTTLQENLTGVRVVKAFSRQKFEVDKFDEKNREYRDLTYKLIKNLSTYWSFSDFLSMSQVGLVITMGSYWTVKGDISLGTLVAFTSYINMLIWPIRQMGRTLTDMGKAFVSVKRIEEIFNEPIEILEENHKKPNIKGSITFENVYFEYEQNKPVLKDVSFKVKPGQTIALIGPTGSGKSSLVHLLPRLYDYNKGSIKIDNIELKNIDKKWIRRNVGLVLQEPFLYAKTIKENIRLSDPTMIDNKVFEASKIASIHEDIISFEKGYETFVGERGVSLSGGQKQRMAIARTIINQCPIVIFDDSLSAVDTETDISIRTALRKRKNKSTTIIISHRISTVAEADLILVLDKGRIIQRGNHNSLIKEEGLYKRVYEIQNSLDDSDKDLRLNA</sequence>
<feature type="transmembrane region" description="Helical" evidence="5">
    <location>
        <begin position="74"/>
        <end position="94"/>
    </location>
</feature>
<organism evidence="8 9">
    <name type="scientific">Tissierella simiarum</name>
    <dbReference type="NCBI Taxonomy" id="2841534"/>
    <lineage>
        <taxon>Bacteria</taxon>
        <taxon>Bacillati</taxon>
        <taxon>Bacillota</taxon>
        <taxon>Tissierellia</taxon>
        <taxon>Tissierellales</taxon>
        <taxon>Tissierellaceae</taxon>
        <taxon>Tissierella</taxon>
    </lineage>
</organism>
<comment type="subcellular location">
    <subcellularLocation>
        <location evidence="1">Membrane</location>
        <topology evidence="1">Multi-pass membrane protein</topology>
    </subcellularLocation>
</comment>
<dbReference type="PROSITE" id="PS50893">
    <property type="entry name" value="ABC_TRANSPORTER_2"/>
    <property type="match status" value="1"/>
</dbReference>
<keyword evidence="4 5" id="KW-0472">Membrane</keyword>
<keyword evidence="8" id="KW-0067">ATP-binding</keyword>
<evidence type="ECO:0000256" key="2">
    <source>
        <dbReference type="ARBA" id="ARBA00022692"/>
    </source>
</evidence>
<dbReference type="SMART" id="SM00382">
    <property type="entry name" value="AAA"/>
    <property type="match status" value="1"/>
</dbReference>
<feature type="transmembrane region" description="Helical" evidence="5">
    <location>
        <begin position="289"/>
        <end position="308"/>
    </location>
</feature>
<dbReference type="EMBL" id="JAHLPM010000009">
    <property type="protein sequence ID" value="MBU5438577.1"/>
    <property type="molecule type" value="Genomic_DNA"/>
</dbReference>
<dbReference type="InterPro" id="IPR003439">
    <property type="entry name" value="ABC_transporter-like_ATP-bd"/>
</dbReference>
<comment type="caution">
    <text evidence="8">The sequence shown here is derived from an EMBL/GenBank/DDBJ whole genome shotgun (WGS) entry which is preliminary data.</text>
</comment>
<evidence type="ECO:0000256" key="3">
    <source>
        <dbReference type="ARBA" id="ARBA00022989"/>
    </source>
</evidence>
<feature type="domain" description="ABC transporter" evidence="6">
    <location>
        <begin position="352"/>
        <end position="586"/>
    </location>
</feature>
<evidence type="ECO:0000259" key="6">
    <source>
        <dbReference type="PROSITE" id="PS50893"/>
    </source>
</evidence>
<keyword evidence="8" id="KW-0547">Nucleotide-binding</keyword>
<feature type="domain" description="ABC transmembrane type-1" evidence="7">
    <location>
        <begin position="19"/>
        <end position="320"/>
    </location>
</feature>
<keyword evidence="2 5" id="KW-0812">Transmembrane</keyword>
<feature type="transmembrane region" description="Helical" evidence="5">
    <location>
        <begin position="149"/>
        <end position="171"/>
    </location>
</feature>
<dbReference type="GO" id="GO:0005524">
    <property type="term" value="F:ATP binding"/>
    <property type="evidence" value="ECO:0007669"/>
    <property type="project" value="UniProtKB-KW"/>
</dbReference>
<evidence type="ECO:0000313" key="8">
    <source>
        <dbReference type="EMBL" id="MBU5438577.1"/>
    </source>
</evidence>
<dbReference type="RefSeq" id="WP_216519794.1">
    <property type="nucleotide sequence ID" value="NZ_JAHLPM010000009.1"/>
</dbReference>
<dbReference type="PANTHER" id="PTHR43394:SF1">
    <property type="entry name" value="ATP-BINDING CASSETTE SUB-FAMILY B MEMBER 10, MITOCHONDRIAL"/>
    <property type="match status" value="1"/>
</dbReference>
<evidence type="ECO:0000256" key="4">
    <source>
        <dbReference type="ARBA" id="ARBA00023136"/>
    </source>
</evidence>
<reference evidence="8 9" key="1">
    <citation type="submission" date="2021-06" db="EMBL/GenBank/DDBJ databases">
        <authorList>
            <person name="Sun Q."/>
            <person name="Li D."/>
        </authorList>
    </citation>
    <scope>NUCLEOTIDE SEQUENCE [LARGE SCALE GENOMIC DNA]</scope>
    <source>
        <strain evidence="8 9">MSJ-40</strain>
    </source>
</reference>
<evidence type="ECO:0000313" key="9">
    <source>
        <dbReference type="Proteomes" id="UP000749471"/>
    </source>
</evidence>
<evidence type="ECO:0000256" key="1">
    <source>
        <dbReference type="ARBA" id="ARBA00004141"/>
    </source>
</evidence>
<dbReference type="CDD" id="cd18542">
    <property type="entry name" value="ABC_6TM_YknU_like"/>
    <property type="match status" value="1"/>
</dbReference>
<protein>
    <submittedName>
        <fullName evidence="8">ABC transporter ATP-binding protein/permease</fullName>
    </submittedName>
</protein>
<proteinExistence type="predicted"/>
<keyword evidence="3 5" id="KW-1133">Transmembrane helix</keyword>
<dbReference type="PROSITE" id="PS00211">
    <property type="entry name" value="ABC_TRANSPORTER_1"/>
    <property type="match status" value="1"/>
</dbReference>